<protein>
    <submittedName>
        <fullName evidence="2">GH22995</fullName>
    </submittedName>
</protein>
<dbReference type="InParanoid" id="B4JTH9"/>
<evidence type="ECO:0000313" key="3">
    <source>
        <dbReference type="Proteomes" id="UP000001070"/>
    </source>
</evidence>
<organism evidence="3">
    <name type="scientific">Drosophila grimshawi</name>
    <name type="common">Hawaiian fruit fly</name>
    <name type="synonym">Idiomyia grimshawi</name>
    <dbReference type="NCBI Taxonomy" id="7222"/>
    <lineage>
        <taxon>Eukaryota</taxon>
        <taxon>Metazoa</taxon>
        <taxon>Ecdysozoa</taxon>
        <taxon>Arthropoda</taxon>
        <taxon>Hexapoda</taxon>
        <taxon>Insecta</taxon>
        <taxon>Pterygota</taxon>
        <taxon>Neoptera</taxon>
        <taxon>Endopterygota</taxon>
        <taxon>Diptera</taxon>
        <taxon>Brachycera</taxon>
        <taxon>Muscomorpha</taxon>
        <taxon>Ephydroidea</taxon>
        <taxon>Drosophilidae</taxon>
        <taxon>Drosophila</taxon>
        <taxon>Hawaiian Drosophila</taxon>
    </lineage>
</organism>
<keyword evidence="1" id="KW-0732">Signal</keyword>
<feature type="chain" id="PRO_5002812955" evidence="1">
    <location>
        <begin position="25"/>
        <end position="99"/>
    </location>
</feature>
<reference evidence="2 3" key="1">
    <citation type="journal article" date="2007" name="Nature">
        <title>Evolution of genes and genomes on the Drosophila phylogeny.</title>
        <authorList>
            <consortium name="Drosophila 12 Genomes Consortium"/>
            <person name="Clark A.G."/>
            <person name="Eisen M.B."/>
            <person name="Smith D.R."/>
            <person name="Bergman C.M."/>
            <person name="Oliver B."/>
            <person name="Markow T.A."/>
            <person name="Kaufman T.C."/>
            <person name="Kellis M."/>
            <person name="Gelbart W."/>
            <person name="Iyer V.N."/>
            <person name="Pollard D.A."/>
            <person name="Sackton T.B."/>
            <person name="Larracuente A.M."/>
            <person name="Singh N.D."/>
            <person name="Abad J.P."/>
            <person name="Abt D.N."/>
            <person name="Adryan B."/>
            <person name="Aguade M."/>
            <person name="Akashi H."/>
            <person name="Anderson W.W."/>
            <person name="Aquadro C.F."/>
            <person name="Ardell D.H."/>
            <person name="Arguello R."/>
            <person name="Artieri C.G."/>
            <person name="Barbash D.A."/>
            <person name="Barker D."/>
            <person name="Barsanti P."/>
            <person name="Batterham P."/>
            <person name="Batzoglou S."/>
            <person name="Begun D."/>
            <person name="Bhutkar A."/>
            <person name="Blanco E."/>
            <person name="Bosak S.A."/>
            <person name="Bradley R.K."/>
            <person name="Brand A.D."/>
            <person name="Brent M.R."/>
            <person name="Brooks A.N."/>
            <person name="Brown R.H."/>
            <person name="Butlin R.K."/>
            <person name="Caggese C."/>
            <person name="Calvi B.R."/>
            <person name="Bernardo de Carvalho A."/>
            <person name="Caspi A."/>
            <person name="Castrezana S."/>
            <person name="Celniker S.E."/>
            <person name="Chang J.L."/>
            <person name="Chapple C."/>
            <person name="Chatterji S."/>
            <person name="Chinwalla A."/>
            <person name="Civetta A."/>
            <person name="Clifton S.W."/>
            <person name="Comeron J.M."/>
            <person name="Costello J.C."/>
            <person name="Coyne J.A."/>
            <person name="Daub J."/>
            <person name="David R.G."/>
            <person name="Delcher A.L."/>
            <person name="Delehaunty K."/>
            <person name="Do C.B."/>
            <person name="Ebling H."/>
            <person name="Edwards K."/>
            <person name="Eickbush T."/>
            <person name="Evans J.D."/>
            <person name="Filipski A."/>
            <person name="Findeiss S."/>
            <person name="Freyhult E."/>
            <person name="Fulton L."/>
            <person name="Fulton R."/>
            <person name="Garcia A.C."/>
            <person name="Gardiner A."/>
            <person name="Garfield D.A."/>
            <person name="Garvin B.E."/>
            <person name="Gibson G."/>
            <person name="Gilbert D."/>
            <person name="Gnerre S."/>
            <person name="Godfrey J."/>
            <person name="Good R."/>
            <person name="Gotea V."/>
            <person name="Gravely B."/>
            <person name="Greenberg A.J."/>
            <person name="Griffiths-Jones S."/>
            <person name="Gross S."/>
            <person name="Guigo R."/>
            <person name="Gustafson E.A."/>
            <person name="Haerty W."/>
            <person name="Hahn M.W."/>
            <person name="Halligan D.L."/>
            <person name="Halpern A.L."/>
            <person name="Halter G.M."/>
            <person name="Han M.V."/>
            <person name="Heger A."/>
            <person name="Hillier L."/>
            <person name="Hinrichs A.S."/>
            <person name="Holmes I."/>
            <person name="Hoskins R.A."/>
            <person name="Hubisz M.J."/>
            <person name="Hultmark D."/>
            <person name="Huntley M.A."/>
            <person name="Jaffe D.B."/>
            <person name="Jagadeeshan S."/>
            <person name="Jeck W.R."/>
            <person name="Johnson J."/>
            <person name="Jones C.D."/>
            <person name="Jordan W.C."/>
            <person name="Karpen G.H."/>
            <person name="Kataoka E."/>
            <person name="Keightley P.D."/>
            <person name="Kheradpour P."/>
            <person name="Kirkness E.F."/>
            <person name="Koerich L.B."/>
            <person name="Kristiansen K."/>
            <person name="Kudrna D."/>
            <person name="Kulathinal R.J."/>
            <person name="Kumar S."/>
            <person name="Kwok R."/>
            <person name="Lander E."/>
            <person name="Langley C.H."/>
            <person name="Lapoint R."/>
            <person name="Lazzaro B.P."/>
            <person name="Lee S.J."/>
            <person name="Levesque L."/>
            <person name="Li R."/>
            <person name="Lin C.F."/>
            <person name="Lin M.F."/>
            <person name="Lindblad-Toh K."/>
            <person name="Llopart A."/>
            <person name="Long M."/>
            <person name="Low L."/>
            <person name="Lozovsky E."/>
            <person name="Lu J."/>
            <person name="Luo M."/>
            <person name="Machado C.A."/>
            <person name="Makalowski W."/>
            <person name="Marzo M."/>
            <person name="Matsuda M."/>
            <person name="Matzkin L."/>
            <person name="McAllister B."/>
            <person name="McBride C.S."/>
            <person name="McKernan B."/>
            <person name="McKernan K."/>
            <person name="Mendez-Lago M."/>
            <person name="Minx P."/>
            <person name="Mollenhauer M.U."/>
            <person name="Montooth K."/>
            <person name="Mount S.M."/>
            <person name="Mu X."/>
            <person name="Myers E."/>
            <person name="Negre B."/>
            <person name="Newfeld S."/>
            <person name="Nielsen R."/>
            <person name="Noor M.A."/>
            <person name="O'Grady P."/>
            <person name="Pachter L."/>
            <person name="Papaceit M."/>
            <person name="Parisi M.J."/>
            <person name="Parisi M."/>
            <person name="Parts L."/>
            <person name="Pedersen J.S."/>
            <person name="Pesole G."/>
            <person name="Phillippy A.M."/>
            <person name="Ponting C.P."/>
            <person name="Pop M."/>
            <person name="Porcelli D."/>
            <person name="Powell J.R."/>
            <person name="Prohaska S."/>
            <person name="Pruitt K."/>
            <person name="Puig M."/>
            <person name="Quesneville H."/>
            <person name="Ram K.R."/>
            <person name="Rand D."/>
            <person name="Rasmussen M.D."/>
            <person name="Reed L.K."/>
            <person name="Reenan R."/>
            <person name="Reily A."/>
            <person name="Remington K.A."/>
            <person name="Rieger T.T."/>
            <person name="Ritchie M.G."/>
            <person name="Robin C."/>
            <person name="Rogers Y.H."/>
            <person name="Rohde C."/>
            <person name="Rozas J."/>
            <person name="Rubenfield M.J."/>
            <person name="Ruiz A."/>
            <person name="Russo S."/>
            <person name="Salzberg S.L."/>
            <person name="Sanchez-Gracia A."/>
            <person name="Saranga D.J."/>
            <person name="Sato H."/>
            <person name="Schaeffer S.W."/>
            <person name="Schatz M.C."/>
            <person name="Schlenke T."/>
            <person name="Schwartz R."/>
            <person name="Segarra C."/>
            <person name="Singh R.S."/>
            <person name="Sirot L."/>
            <person name="Sirota M."/>
            <person name="Sisneros N.B."/>
            <person name="Smith C.D."/>
            <person name="Smith T.F."/>
            <person name="Spieth J."/>
            <person name="Stage D.E."/>
            <person name="Stark A."/>
            <person name="Stephan W."/>
            <person name="Strausberg R.L."/>
            <person name="Strempel S."/>
            <person name="Sturgill D."/>
            <person name="Sutton G."/>
            <person name="Sutton G.G."/>
            <person name="Tao W."/>
            <person name="Teichmann S."/>
            <person name="Tobari Y.N."/>
            <person name="Tomimura Y."/>
            <person name="Tsolas J.M."/>
            <person name="Valente V.L."/>
            <person name="Venter E."/>
            <person name="Venter J.C."/>
            <person name="Vicario S."/>
            <person name="Vieira F.G."/>
            <person name="Vilella A.J."/>
            <person name="Villasante A."/>
            <person name="Walenz B."/>
            <person name="Wang J."/>
            <person name="Wasserman M."/>
            <person name="Watts T."/>
            <person name="Wilson D."/>
            <person name="Wilson R.K."/>
            <person name="Wing R.A."/>
            <person name="Wolfner M.F."/>
            <person name="Wong A."/>
            <person name="Wong G.K."/>
            <person name="Wu C.I."/>
            <person name="Wu G."/>
            <person name="Yamamoto D."/>
            <person name="Yang H.P."/>
            <person name="Yang S.P."/>
            <person name="Yorke J.A."/>
            <person name="Yoshida K."/>
            <person name="Zdobnov E."/>
            <person name="Zhang P."/>
            <person name="Zhang Y."/>
            <person name="Zimin A.V."/>
            <person name="Baldwin J."/>
            <person name="Abdouelleil A."/>
            <person name="Abdulkadir J."/>
            <person name="Abebe A."/>
            <person name="Abera B."/>
            <person name="Abreu J."/>
            <person name="Acer S.C."/>
            <person name="Aftuck L."/>
            <person name="Alexander A."/>
            <person name="An P."/>
            <person name="Anderson E."/>
            <person name="Anderson S."/>
            <person name="Arachi H."/>
            <person name="Azer M."/>
            <person name="Bachantsang P."/>
            <person name="Barry A."/>
            <person name="Bayul T."/>
            <person name="Berlin A."/>
            <person name="Bessette D."/>
            <person name="Bloom T."/>
            <person name="Blye J."/>
            <person name="Boguslavskiy L."/>
            <person name="Bonnet C."/>
            <person name="Boukhgalter B."/>
            <person name="Bourzgui I."/>
            <person name="Brown A."/>
            <person name="Cahill P."/>
            <person name="Channer S."/>
            <person name="Cheshatsang Y."/>
            <person name="Chuda L."/>
            <person name="Citroen M."/>
            <person name="Collymore A."/>
            <person name="Cooke P."/>
            <person name="Costello M."/>
            <person name="D'Aco K."/>
            <person name="Daza R."/>
            <person name="De Haan G."/>
            <person name="DeGray S."/>
            <person name="DeMaso C."/>
            <person name="Dhargay N."/>
            <person name="Dooley K."/>
            <person name="Dooley E."/>
            <person name="Doricent M."/>
            <person name="Dorje P."/>
            <person name="Dorjee K."/>
            <person name="Dupes A."/>
            <person name="Elong R."/>
            <person name="Falk J."/>
            <person name="Farina A."/>
            <person name="Faro S."/>
            <person name="Ferguson D."/>
            <person name="Fisher S."/>
            <person name="Foley C.D."/>
            <person name="Franke A."/>
            <person name="Friedrich D."/>
            <person name="Gadbois L."/>
            <person name="Gearin G."/>
            <person name="Gearin C.R."/>
            <person name="Giannoukos G."/>
            <person name="Goode T."/>
            <person name="Graham J."/>
            <person name="Grandbois E."/>
            <person name="Grewal S."/>
            <person name="Gyaltsen K."/>
            <person name="Hafez N."/>
            <person name="Hagos B."/>
            <person name="Hall J."/>
            <person name="Henson C."/>
            <person name="Hollinger A."/>
            <person name="Honan T."/>
            <person name="Huard M.D."/>
            <person name="Hughes L."/>
            <person name="Hurhula B."/>
            <person name="Husby M.E."/>
            <person name="Kamat A."/>
            <person name="Kanga B."/>
            <person name="Kashin S."/>
            <person name="Khazanovich D."/>
            <person name="Kisner P."/>
            <person name="Lance K."/>
            <person name="Lara M."/>
            <person name="Lee W."/>
            <person name="Lennon N."/>
            <person name="Letendre F."/>
            <person name="LeVine R."/>
            <person name="Lipovsky A."/>
            <person name="Liu X."/>
            <person name="Liu J."/>
            <person name="Liu S."/>
            <person name="Lokyitsang T."/>
            <person name="Lokyitsang Y."/>
            <person name="Lubonja R."/>
            <person name="Lui A."/>
            <person name="MacDonald P."/>
            <person name="Magnisalis V."/>
            <person name="Maru K."/>
            <person name="Matthews C."/>
            <person name="McCusker W."/>
            <person name="McDonough S."/>
            <person name="Mehta T."/>
            <person name="Meldrim J."/>
            <person name="Meneus L."/>
            <person name="Mihai O."/>
            <person name="Mihalev A."/>
            <person name="Mihova T."/>
            <person name="Mittelman R."/>
            <person name="Mlenga V."/>
            <person name="Montmayeur A."/>
            <person name="Mulrain L."/>
            <person name="Navidi A."/>
            <person name="Naylor J."/>
            <person name="Negash T."/>
            <person name="Nguyen T."/>
            <person name="Nguyen N."/>
            <person name="Nicol R."/>
            <person name="Norbu C."/>
            <person name="Norbu N."/>
            <person name="Novod N."/>
            <person name="O'Neill B."/>
            <person name="Osman S."/>
            <person name="Markiewicz E."/>
            <person name="Oyono O.L."/>
            <person name="Patti C."/>
            <person name="Phunkhang P."/>
            <person name="Pierre F."/>
            <person name="Priest M."/>
            <person name="Raghuraman S."/>
            <person name="Rege F."/>
            <person name="Reyes R."/>
            <person name="Rise C."/>
            <person name="Rogov P."/>
            <person name="Ross K."/>
            <person name="Ryan E."/>
            <person name="Settipalli S."/>
            <person name="Shea T."/>
            <person name="Sherpa N."/>
            <person name="Shi L."/>
            <person name="Shih D."/>
            <person name="Sparrow T."/>
            <person name="Spaulding J."/>
            <person name="Stalker J."/>
            <person name="Stange-Thomann N."/>
            <person name="Stavropoulos S."/>
            <person name="Stone C."/>
            <person name="Strader C."/>
            <person name="Tesfaye S."/>
            <person name="Thomson T."/>
            <person name="Thoulutsang Y."/>
            <person name="Thoulutsang D."/>
            <person name="Topham K."/>
            <person name="Topping I."/>
            <person name="Tsamla T."/>
            <person name="Vassiliev H."/>
            <person name="Vo A."/>
            <person name="Wangchuk T."/>
            <person name="Wangdi T."/>
            <person name="Weiand M."/>
            <person name="Wilkinson J."/>
            <person name="Wilson A."/>
            <person name="Yadav S."/>
            <person name="Young G."/>
            <person name="Yu Q."/>
            <person name="Zembek L."/>
            <person name="Zhong D."/>
            <person name="Zimmer A."/>
            <person name="Zwirko Z."/>
            <person name="Jaffe D.B."/>
            <person name="Alvarez P."/>
            <person name="Brockman W."/>
            <person name="Butler J."/>
            <person name="Chin C."/>
            <person name="Gnerre S."/>
            <person name="Grabherr M."/>
            <person name="Kleber M."/>
            <person name="Mauceli E."/>
            <person name="MacCallum I."/>
        </authorList>
    </citation>
    <scope>NUCLEOTIDE SEQUENCE [LARGE SCALE GENOMIC DNA]</scope>
    <source>
        <strain evidence="3">Tucson 15287-2541.00</strain>
    </source>
</reference>
<dbReference type="PROSITE" id="PS51257">
    <property type="entry name" value="PROKAR_LIPOPROTEIN"/>
    <property type="match status" value="1"/>
</dbReference>
<name>B4JTH9_DROGR</name>
<evidence type="ECO:0000313" key="2">
    <source>
        <dbReference type="EMBL" id="EDV95069.1"/>
    </source>
</evidence>
<dbReference type="HOGENOM" id="CLU_2322771_0_0_1"/>
<sequence>MISKAPLCFGFPWMLLLLIGGCISRRTWNFEIVSVSSYSANESMLNISVGIQQNSRHEMSMSAVIEWKFDADETMMVEFRSYRSYSGYEHDYKLLPYRI</sequence>
<dbReference type="PhylomeDB" id="B4JTH9"/>
<dbReference type="EMBL" id="CH916373">
    <property type="protein sequence ID" value="EDV95069.1"/>
    <property type="molecule type" value="Genomic_DNA"/>
</dbReference>
<dbReference type="AlphaFoldDB" id="B4JTH9"/>
<dbReference type="Proteomes" id="UP000001070">
    <property type="component" value="Unassembled WGS sequence"/>
</dbReference>
<feature type="signal peptide" evidence="1">
    <location>
        <begin position="1"/>
        <end position="24"/>
    </location>
</feature>
<proteinExistence type="predicted"/>
<evidence type="ECO:0000256" key="1">
    <source>
        <dbReference type="SAM" id="SignalP"/>
    </source>
</evidence>
<gene>
    <name evidence="2" type="primary">Dgri\GH22995</name>
    <name evidence="2" type="ORF">Dgri_GH22995</name>
</gene>
<accession>B4JTH9</accession>
<keyword evidence="3" id="KW-1185">Reference proteome</keyword>